<dbReference type="SMART" id="SM00316">
    <property type="entry name" value="S1"/>
    <property type="match status" value="4"/>
</dbReference>
<dbReference type="PROSITE" id="PS50126">
    <property type="entry name" value="S1"/>
    <property type="match status" value="3"/>
</dbReference>
<name>M4VB76_9BACT</name>
<comment type="similarity">
    <text evidence="1">Belongs to the bacterial ribosomal protein bS1 family.</text>
</comment>
<gene>
    <name evidence="5" type="ORF">A11Q_1060</name>
</gene>
<dbReference type="GO" id="GO:1990904">
    <property type="term" value="C:ribonucleoprotein complex"/>
    <property type="evidence" value="ECO:0007669"/>
    <property type="project" value="UniProtKB-KW"/>
</dbReference>
<dbReference type="InterPro" id="IPR050437">
    <property type="entry name" value="Ribos_protein_bS1-like"/>
</dbReference>
<dbReference type="Pfam" id="PF00575">
    <property type="entry name" value="S1"/>
    <property type="match status" value="4"/>
</dbReference>
<keyword evidence="3" id="KW-0687">Ribonucleoprotein</keyword>
<dbReference type="InterPro" id="IPR012340">
    <property type="entry name" value="NA-bd_OB-fold"/>
</dbReference>
<evidence type="ECO:0000256" key="1">
    <source>
        <dbReference type="ARBA" id="ARBA00006767"/>
    </source>
</evidence>
<dbReference type="GO" id="GO:0003735">
    <property type="term" value="F:structural constituent of ribosome"/>
    <property type="evidence" value="ECO:0007669"/>
    <property type="project" value="TreeGrafter"/>
</dbReference>
<keyword evidence="6" id="KW-1185">Reference proteome</keyword>
<dbReference type="SUPFAM" id="SSF50249">
    <property type="entry name" value="Nucleic acid-binding proteins"/>
    <property type="match status" value="4"/>
</dbReference>
<feature type="domain" description="S1 motif" evidence="4">
    <location>
        <begin position="296"/>
        <end position="365"/>
    </location>
</feature>
<dbReference type="KEGG" id="bex:A11Q_1060"/>
<sequence length="397" mass="44133">MSKRDVFGDELDTKAKTDFASLFEQSLGGVGKKLTTGDAFIGELLTINKEEAFISTSTPIDAMILTSELLDDEKNLKYKVGDRIEVVVVSTKGGEIRVAKKGSKKSNADLDSLEDAYDMELPVEGRVTEVCNGGFRVAVHNKTAFCPVSQMDYKVQDHQSYVDKKFDFIITQFDPKGRNLVVSRRKLLDQQKVENEGQFLESSKAGDIFSGMVSRIEKFGAFVRLENGVEGLVHISEVGWSRISDPSEVLHVGQNVTTKLLRSEEVDGRLKISLSIKQAGGEGDPWMQVPERFPLKSTHKGQVEKKEVYGLFVNLAPGITGLLPKSKWRDSVDHQMYETRKKGDSIEVQVDEILFEQRKISLGIPAEFDDQTWKSVTVKTGFSNSGLSGLADLVKKK</sequence>
<dbReference type="PANTHER" id="PTHR10724:SF7">
    <property type="entry name" value="SMALL RIBOSOMAL SUBUNIT PROTEIN BS1C"/>
    <property type="match status" value="1"/>
</dbReference>
<keyword evidence="2" id="KW-0689">Ribosomal protein</keyword>
<dbReference type="PRINTS" id="PR00681">
    <property type="entry name" value="RIBOSOMALS1"/>
</dbReference>
<evidence type="ECO:0000313" key="5">
    <source>
        <dbReference type="EMBL" id="AGH95276.1"/>
    </source>
</evidence>
<proteinExistence type="inferred from homology"/>
<dbReference type="CDD" id="cd04465">
    <property type="entry name" value="S1_RPS1_repeat_ec2_hs2"/>
    <property type="match status" value="1"/>
</dbReference>
<feature type="domain" description="S1 motif" evidence="4">
    <location>
        <begin position="37"/>
        <end position="101"/>
    </location>
</feature>
<evidence type="ECO:0000256" key="3">
    <source>
        <dbReference type="ARBA" id="ARBA00023274"/>
    </source>
</evidence>
<dbReference type="AlphaFoldDB" id="M4VB76"/>
<protein>
    <recommendedName>
        <fullName evidence="4">S1 motif domain-containing protein</fullName>
    </recommendedName>
</protein>
<feature type="domain" description="S1 motif" evidence="4">
    <location>
        <begin position="206"/>
        <end position="277"/>
    </location>
</feature>
<dbReference type="eggNOG" id="COG0539">
    <property type="taxonomic scope" value="Bacteria"/>
</dbReference>
<evidence type="ECO:0000259" key="4">
    <source>
        <dbReference type="PROSITE" id="PS50126"/>
    </source>
</evidence>
<dbReference type="InterPro" id="IPR003029">
    <property type="entry name" value="S1_domain"/>
</dbReference>
<dbReference type="Gene3D" id="2.40.50.140">
    <property type="entry name" value="Nucleic acid-binding proteins"/>
    <property type="match status" value="4"/>
</dbReference>
<accession>M4VB76</accession>
<dbReference type="RefSeq" id="WP_015469766.1">
    <property type="nucleotide sequence ID" value="NC_020813.1"/>
</dbReference>
<dbReference type="Proteomes" id="UP000012040">
    <property type="component" value="Chromosome"/>
</dbReference>
<evidence type="ECO:0000313" key="6">
    <source>
        <dbReference type="Proteomes" id="UP000012040"/>
    </source>
</evidence>
<dbReference type="InterPro" id="IPR035104">
    <property type="entry name" value="Ribosomal_protein_S1-like"/>
</dbReference>
<dbReference type="EMBL" id="CP003537">
    <property type="protein sequence ID" value="AGH95276.1"/>
    <property type="molecule type" value="Genomic_DNA"/>
</dbReference>
<dbReference type="OrthoDB" id="5287730at2"/>
<dbReference type="PATRIC" id="fig|1184267.3.peg.1074"/>
<dbReference type="CDD" id="cd00164">
    <property type="entry name" value="S1_like"/>
    <property type="match status" value="2"/>
</dbReference>
<dbReference type="STRING" id="1184267.A11Q_1060"/>
<dbReference type="GO" id="GO:0003729">
    <property type="term" value="F:mRNA binding"/>
    <property type="evidence" value="ECO:0007669"/>
    <property type="project" value="TreeGrafter"/>
</dbReference>
<dbReference type="PANTHER" id="PTHR10724">
    <property type="entry name" value="30S RIBOSOMAL PROTEIN S1"/>
    <property type="match status" value="1"/>
</dbReference>
<organism evidence="5 6">
    <name type="scientific">Pseudobdellovibrio exovorus JSS</name>
    <dbReference type="NCBI Taxonomy" id="1184267"/>
    <lineage>
        <taxon>Bacteria</taxon>
        <taxon>Pseudomonadati</taxon>
        <taxon>Bdellovibrionota</taxon>
        <taxon>Bdellovibrionia</taxon>
        <taxon>Bdellovibrionales</taxon>
        <taxon>Pseudobdellovibrionaceae</taxon>
        <taxon>Pseudobdellovibrio</taxon>
    </lineage>
</organism>
<dbReference type="HOGENOM" id="CLU_015805_4_0_7"/>
<reference evidence="5 6" key="1">
    <citation type="journal article" date="2013" name="ISME J.">
        <title>By their genes ye shall know them: genomic signatures of predatory bacteria.</title>
        <authorList>
            <person name="Pasternak Z."/>
            <person name="Pietrokovski S."/>
            <person name="Rotem O."/>
            <person name="Gophna U."/>
            <person name="Lurie-Weinberger M.N."/>
            <person name="Jurkevitch E."/>
        </authorList>
    </citation>
    <scope>NUCLEOTIDE SEQUENCE [LARGE SCALE GENOMIC DNA]</scope>
    <source>
        <strain evidence="5 6">JSS</strain>
    </source>
</reference>
<dbReference type="GO" id="GO:0006412">
    <property type="term" value="P:translation"/>
    <property type="evidence" value="ECO:0007669"/>
    <property type="project" value="TreeGrafter"/>
</dbReference>
<dbReference type="GO" id="GO:0005840">
    <property type="term" value="C:ribosome"/>
    <property type="evidence" value="ECO:0007669"/>
    <property type="project" value="UniProtKB-KW"/>
</dbReference>
<evidence type="ECO:0000256" key="2">
    <source>
        <dbReference type="ARBA" id="ARBA00022980"/>
    </source>
</evidence>